<evidence type="ECO:0000313" key="1">
    <source>
        <dbReference type="EMBL" id="OQR80744.1"/>
    </source>
</evidence>
<protein>
    <submittedName>
        <fullName evidence="1">Uncharacterized protein</fullName>
    </submittedName>
</protein>
<comment type="caution">
    <text evidence="1">The sequence shown here is derived from an EMBL/GenBank/DDBJ whole genome shotgun (WGS) entry which is preliminary data.</text>
</comment>
<dbReference type="OrthoDB" id="10555564at2759"/>
<sequence length="437" mass="47642">MATPDALEAVVRQLKSAKRDTAIVTTCHWAVEGRDETRLWARATLLDTMAYHTPENGSIVVDAPLDFGASTKVQENAVMRHLQLALQDPSLDATALAKLHGALETALHSPTTLRQYLELAPLVALHGSLSSLPASLAAILHEHMGALEPNIQWQLWSRWPELWVSQIDYWLARAHNEPFLAPHDLVFQCSVPCDCRCAGPRRSYSLAMYLLARQHILSRLKTYPTGRSLHVLLELLAALPAPVQALLSTPSAAQLLSGARASPAEAWLAIAEHPAFVAAAFATLGGASGDVAQSTDLLAEFHGGGDCLRVFLREAAAALVTPSTCIDWIQTRRDDALRRPLLLVRLLVAALPTHPTAVSDILQCVQYVLQLVPPALDKRSHQVGVIAQVLDGLTELPPPLATAVWTHVEGWLARTQYDSATQIPDSWRAHVQARRTV</sequence>
<dbReference type="EMBL" id="JNBR01002877">
    <property type="protein sequence ID" value="OQR80744.1"/>
    <property type="molecule type" value="Genomic_DNA"/>
</dbReference>
<organism evidence="1 2">
    <name type="scientific">Achlya hypogyna</name>
    <name type="common">Oomycete</name>
    <name type="synonym">Protoachlya hypogyna</name>
    <dbReference type="NCBI Taxonomy" id="1202772"/>
    <lineage>
        <taxon>Eukaryota</taxon>
        <taxon>Sar</taxon>
        <taxon>Stramenopiles</taxon>
        <taxon>Oomycota</taxon>
        <taxon>Saprolegniomycetes</taxon>
        <taxon>Saprolegniales</taxon>
        <taxon>Achlyaceae</taxon>
        <taxon>Achlya</taxon>
    </lineage>
</organism>
<name>A0A1V9Y4V5_ACHHY</name>
<accession>A0A1V9Y4V5</accession>
<reference evidence="1 2" key="1">
    <citation type="journal article" date="2014" name="Genome Biol. Evol.">
        <title>The secreted proteins of Achlya hypogyna and Thraustotheca clavata identify the ancestral oomycete secretome and reveal gene acquisitions by horizontal gene transfer.</title>
        <authorList>
            <person name="Misner I."/>
            <person name="Blouin N."/>
            <person name="Leonard G."/>
            <person name="Richards T.A."/>
            <person name="Lane C.E."/>
        </authorList>
    </citation>
    <scope>NUCLEOTIDE SEQUENCE [LARGE SCALE GENOMIC DNA]</scope>
    <source>
        <strain evidence="1 2">ATCC 48635</strain>
    </source>
</reference>
<dbReference type="Proteomes" id="UP000243579">
    <property type="component" value="Unassembled WGS sequence"/>
</dbReference>
<dbReference type="AlphaFoldDB" id="A0A1V9Y4V5"/>
<gene>
    <name evidence="1" type="ORF">ACHHYP_17242</name>
</gene>
<proteinExistence type="predicted"/>
<keyword evidence="2" id="KW-1185">Reference proteome</keyword>
<evidence type="ECO:0000313" key="2">
    <source>
        <dbReference type="Proteomes" id="UP000243579"/>
    </source>
</evidence>